<gene>
    <name evidence="1" type="ORF">BJ212DRAFT_1479878</name>
</gene>
<dbReference type="SUPFAM" id="SSF81383">
    <property type="entry name" value="F-box domain"/>
    <property type="match status" value="1"/>
</dbReference>
<comment type="caution">
    <text evidence="1">The sequence shown here is derived from an EMBL/GenBank/DDBJ whole genome shotgun (WGS) entry which is preliminary data.</text>
</comment>
<keyword evidence="2" id="KW-1185">Reference proteome</keyword>
<dbReference type="RefSeq" id="XP_041194110.1">
    <property type="nucleotide sequence ID" value="XM_041339964.1"/>
</dbReference>
<accession>A0A9P7JEL8</accession>
<evidence type="ECO:0000313" key="2">
    <source>
        <dbReference type="Proteomes" id="UP000807769"/>
    </source>
</evidence>
<dbReference type="GeneID" id="64633980"/>
<evidence type="ECO:0008006" key="3">
    <source>
        <dbReference type="Google" id="ProtNLM"/>
    </source>
</evidence>
<name>A0A9P7JEL8_9AGAM</name>
<dbReference type="EMBL" id="JABBWG010000012">
    <property type="protein sequence ID" value="KAG1818050.1"/>
    <property type="molecule type" value="Genomic_DNA"/>
</dbReference>
<organism evidence="1 2">
    <name type="scientific">Suillus subaureus</name>
    <dbReference type="NCBI Taxonomy" id="48587"/>
    <lineage>
        <taxon>Eukaryota</taxon>
        <taxon>Fungi</taxon>
        <taxon>Dikarya</taxon>
        <taxon>Basidiomycota</taxon>
        <taxon>Agaricomycotina</taxon>
        <taxon>Agaricomycetes</taxon>
        <taxon>Agaricomycetidae</taxon>
        <taxon>Boletales</taxon>
        <taxon>Suillineae</taxon>
        <taxon>Suillaceae</taxon>
        <taxon>Suillus</taxon>
    </lineage>
</organism>
<dbReference type="AlphaFoldDB" id="A0A9P7JEL8"/>
<dbReference type="OrthoDB" id="3220023at2759"/>
<reference evidence="1" key="1">
    <citation type="journal article" date="2020" name="New Phytol.">
        <title>Comparative genomics reveals dynamic genome evolution in host specialist ectomycorrhizal fungi.</title>
        <authorList>
            <person name="Lofgren L.A."/>
            <person name="Nguyen N.H."/>
            <person name="Vilgalys R."/>
            <person name="Ruytinx J."/>
            <person name="Liao H.L."/>
            <person name="Branco S."/>
            <person name="Kuo A."/>
            <person name="LaButti K."/>
            <person name="Lipzen A."/>
            <person name="Andreopoulos W."/>
            <person name="Pangilinan J."/>
            <person name="Riley R."/>
            <person name="Hundley H."/>
            <person name="Na H."/>
            <person name="Barry K."/>
            <person name="Grigoriev I.V."/>
            <person name="Stajich J.E."/>
            <person name="Kennedy P.G."/>
        </authorList>
    </citation>
    <scope>NUCLEOTIDE SEQUENCE</scope>
    <source>
        <strain evidence="1">MN1</strain>
    </source>
</reference>
<proteinExistence type="predicted"/>
<sequence length="700" mass="78631">MPSGSIATDHNSPTKVPTLLLTKKRRTSVRELQGFLESESAAGQCLFPMLPLELLAEILIQTNSPRDVLSVARTSKLLCSTLVCNPAADFIWRTIRKKCFPHALPDPTPNFSEAAYAAFVYDGGPCDVCKKDTKEFYASFAARIRLCRDLRCKKNIRKYLMDVTTIFKGHARDEIWIPYVESTHCFDPNLDSACMIFSARSSSLCSGSLIEVAGPDNPTILMKKPEWERFRVDYAAFSALSPPPSEGLRKACTDQIVKFPKVMELAVALQKWKCTYVAMHRTIKTKNETWAKALAVREGWNEHDLLNSQSYGSLHRHKNYMLEEVTLRDLLPIKPLIEAQLLKMQIHRQNKENEASYRQRRDDVEQYYNRLRSAGTVVPSLYEFRKFSVMTTMQGSVTGSRPNSSGLAKDMKNSALVAELVAADLKTWMASVREKLSELLGFPKWRSASKTKLHPLDRITAQFRCQGCGKVAKRYEKEQCLDFAGVCAHECPGDDKKNKKPVDWSVDRFIKDEKASNAVACLLMLTGITDEDANARNTVKMLGACIRCLSCEHAFITMDFPTLIGHSHRHDNMQVAILSKGEGPERAFEAGLSAKLMDMGFQSRKLRSEANYRCRHCVPASESADAGMDGEEAGLYWGIYCEGVTHKRLTNGKPGETPEKQEEQAQINGLQCASIAFERIVSGFVDDSRDRLISLLVDTE</sequence>
<dbReference type="Proteomes" id="UP000807769">
    <property type="component" value="Unassembled WGS sequence"/>
</dbReference>
<dbReference type="InterPro" id="IPR036047">
    <property type="entry name" value="F-box-like_dom_sf"/>
</dbReference>
<protein>
    <recommendedName>
        <fullName evidence="3">F-box domain-containing protein</fullName>
    </recommendedName>
</protein>
<evidence type="ECO:0000313" key="1">
    <source>
        <dbReference type="EMBL" id="KAG1818050.1"/>
    </source>
</evidence>